<keyword evidence="3" id="KW-1185">Reference proteome</keyword>
<name>D1AQG8_SEBTE</name>
<gene>
    <name evidence="2" type="ordered locus">Sterm_3389</name>
</gene>
<dbReference type="HOGENOM" id="CLU_860228_0_0_0"/>
<dbReference type="KEGG" id="str:Sterm_3389"/>
<evidence type="ECO:0000313" key="2">
    <source>
        <dbReference type="EMBL" id="ACZ10228.1"/>
    </source>
</evidence>
<feature type="transmembrane region" description="Helical" evidence="1">
    <location>
        <begin position="196"/>
        <end position="218"/>
    </location>
</feature>
<feature type="transmembrane region" description="Helical" evidence="1">
    <location>
        <begin position="54"/>
        <end position="80"/>
    </location>
</feature>
<evidence type="ECO:0000256" key="1">
    <source>
        <dbReference type="SAM" id="Phobius"/>
    </source>
</evidence>
<organism evidence="2 3">
    <name type="scientific">Sebaldella termitidis (strain ATCC 33386 / NCTC 11300)</name>
    <dbReference type="NCBI Taxonomy" id="526218"/>
    <lineage>
        <taxon>Bacteria</taxon>
        <taxon>Fusobacteriati</taxon>
        <taxon>Fusobacteriota</taxon>
        <taxon>Fusobacteriia</taxon>
        <taxon>Fusobacteriales</taxon>
        <taxon>Leptotrichiaceae</taxon>
        <taxon>Sebaldella</taxon>
    </lineage>
</organism>
<dbReference type="EMBL" id="CP001739">
    <property type="protein sequence ID" value="ACZ10228.1"/>
    <property type="molecule type" value="Genomic_DNA"/>
</dbReference>
<keyword evidence="1" id="KW-0812">Transmembrane</keyword>
<sequence length="338" mass="39428">MINTDKNNSFIYESKIESLSFLKDLALIFAKPAAVVYTALVLLFAFLEQGINKIVFLVPLLILSAVFLIIILMLFIMFIWEALFSPYKIFAEDGCLICKFFFKKILVINTKDILFVKRHKGHSKGRGAFYKNKYTLFLKNGKKYMINCFIFRNSSDISFFFTNITKSYNKKYIKHISDEKNTFPEIFHKDIYCFYILKNSLVILLVLCLIVLFIYFIFTRIFLAAIFTFAVLAAIPAVPVKIIMNIKEKTVILKSFCGIKIHRICFHEINRIIISNNLNISVTAMFNDKNKKQKIFLLSPYKSKYRDQIFKILHIIFKNKISFDLTGDEALISNKVKL</sequence>
<feature type="transmembrane region" description="Helical" evidence="1">
    <location>
        <begin position="224"/>
        <end position="244"/>
    </location>
</feature>
<protein>
    <submittedName>
        <fullName evidence="2">Uncharacterized protein</fullName>
    </submittedName>
</protein>
<reference evidence="2 3" key="2">
    <citation type="journal article" date="2010" name="Stand. Genomic Sci.">
        <title>Complete genome sequence of Sebaldella termitidis type strain (NCTC 11300).</title>
        <authorList>
            <person name="Harmon-Smith M."/>
            <person name="Celia L."/>
            <person name="Chertkov O."/>
            <person name="Lapidus A."/>
            <person name="Copeland A."/>
            <person name="Glavina Del Rio T."/>
            <person name="Nolan M."/>
            <person name="Lucas S."/>
            <person name="Tice H."/>
            <person name="Cheng J.F."/>
            <person name="Han C."/>
            <person name="Detter J.C."/>
            <person name="Bruce D."/>
            <person name="Goodwin L."/>
            <person name="Pitluck S."/>
            <person name="Pati A."/>
            <person name="Liolios K."/>
            <person name="Ivanova N."/>
            <person name="Mavromatis K."/>
            <person name="Mikhailova N."/>
            <person name="Chen A."/>
            <person name="Palaniappan K."/>
            <person name="Land M."/>
            <person name="Hauser L."/>
            <person name="Chang Y.J."/>
            <person name="Jeffries C.D."/>
            <person name="Brettin T."/>
            <person name="Goker M."/>
            <person name="Beck B."/>
            <person name="Bristow J."/>
            <person name="Eisen J.A."/>
            <person name="Markowitz V."/>
            <person name="Hugenholtz P."/>
            <person name="Kyrpides N.C."/>
            <person name="Klenk H.P."/>
            <person name="Chen F."/>
        </authorList>
    </citation>
    <scope>NUCLEOTIDE SEQUENCE [LARGE SCALE GENOMIC DNA]</scope>
    <source>
        <strain evidence="3">ATCC 33386 / NCTC 11300</strain>
    </source>
</reference>
<keyword evidence="1" id="KW-0472">Membrane</keyword>
<dbReference type="AlphaFoldDB" id="D1AQG8"/>
<accession>D1AQG8</accession>
<proteinExistence type="predicted"/>
<feature type="transmembrane region" description="Helical" evidence="1">
    <location>
        <begin position="25"/>
        <end position="47"/>
    </location>
</feature>
<dbReference type="Proteomes" id="UP000000845">
    <property type="component" value="Chromosome"/>
</dbReference>
<evidence type="ECO:0000313" key="3">
    <source>
        <dbReference type="Proteomes" id="UP000000845"/>
    </source>
</evidence>
<reference evidence="3" key="1">
    <citation type="submission" date="2009-09" db="EMBL/GenBank/DDBJ databases">
        <title>The complete chromosome of Sebaldella termitidis ATCC 33386.</title>
        <authorList>
            <consortium name="US DOE Joint Genome Institute (JGI-PGF)"/>
            <person name="Lucas S."/>
            <person name="Copeland A."/>
            <person name="Lapidus A."/>
            <person name="Glavina del Rio T."/>
            <person name="Dalin E."/>
            <person name="Tice H."/>
            <person name="Bruce D."/>
            <person name="Goodwin L."/>
            <person name="Pitluck S."/>
            <person name="Kyrpides N."/>
            <person name="Mavromatis K."/>
            <person name="Ivanova N."/>
            <person name="Mikhailova N."/>
            <person name="Sims D."/>
            <person name="Meincke L."/>
            <person name="Brettin T."/>
            <person name="Detter J.C."/>
            <person name="Han C."/>
            <person name="Larimer F."/>
            <person name="Land M."/>
            <person name="Hauser L."/>
            <person name="Markowitz V."/>
            <person name="Cheng J.F."/>
            <person name="Hugenholtz P."/>
            <person name="Woyke T."/>
            <person name="Wu D."/>
            <person name="Eisen J.A."/>
        </authorList>
    </citation>
    <scope>NUCLEOTIDE SEQUENCE [LARGE SCALE GENOMIC DNA]</scope>
    <source>
        <strain evidence="3">ATCC 33386 / NCTC 11300</strain>
    </source>
</reference>
<dbReference type="RefSeq" id="WP_012862810.1">
    <property type="nucleotide sequence ID" value="NC_013517.1"/>
</dbReference>
<keyword evidence="1" id="KW-1133">Transmembrane helix</keyword>